<dbReference type="AlphaFoldDB" id="A0A101GLT2"/>
<proteinExistence type="predicted"/>
<dbReference type="InterPro" id="IPR044561">
    <property type="entry name" value="ACT_ThrD-II-like"/>
</dbReference>
<evidence type="ECO:0000256" key="1">
    <source>
        <dbReference type="SAM" id="MobiDB-lite"/>
    </source>
</evidence>
<evidence type="ECO:0000313" key="3">
    <source>
        <dbReference type="Proteomes" id="UP000054323"/>
    </source>
</evidence>
<protein>
    <submittedName>
        <fullName evidence="2">Amino acid-binding ACT domain protein</fullName>
    </submittedName>
</protein>
<evidence type="ECO:0000313" key="2">
    <source>
        <dbReference type="EMBL" id="KUK60773.1"/>
    </source>
</evidence>
<gene>
    <name evidence="2" type="ORF">XD82_1500</name>
</gene>
<name>A0A101GLT2_9EURY</name>
<feature type="region of interest" description="Disordered" evidence="1">
    <location>
        <begin position="109"/>
        <end position="173"/>
    </location>
</feature>
<dbReference type="EMBL" id="LGGD01000209">
    <property type="protein sequence ID" value="KUK60773.1"/>
    <property type="molecule type" value="Genomic_DNA"/>
</dbReference>
<comment type="caution">
    <text evidence="2">The sequence shown here is derived from an EMBL/GenBank/DDBJ whole genome shotgun (WGS) entry which is preliminary data.</text>
</comment>
<dbReference type="CDD" id="cd04886">
    <property type="entry name" value="ACT_ThrD-II-like"/>
    <property type="match status" value="1"/>
</dbReference>
<organism evidence="2 3">
    <name type="scientific">Methanoculleus marisnigri</name>
    <dbReference type="NCBI Taxonomy" id="2198"/>
    <lineage>
        <taxon>Archaea</taxon>
        <taxon>Methanobacteriati</taxon>
        <taxon>Methanobacteriota</taxon>
        <taxon>Stenosarchaea group</taxon>
        <taxon>Methanomicrobia</taxon>
        <taxon>Methanomicrobiales</taxon>
        <taxon>Methanomicrobiaceae</taxon>
        <taxon>Methanoculleus</taxon>
    </lineage>
</organism>
<sequence length="173" mass="18869">MKLEMKDRPGQLVAALQPISAVGGNIIAVIHQRETSAAAETLDVQIVLELPEGRLETLLELLREQGVSVVRIGEERLLYKCTLIMIGHLMHTDLSDTVDRIDRTGSAEVTELSQKTSISPSPALPTRGAVSSMPAGSTLRRRLPVRGTATPAAPRASAPRTWWRRRITTSSSR</sequence>
<feature type="compositionally biased region" description="Polar residues" evidence="1">
    <location>
        <begin position="111"/>
        <end position="120"/>
    </location>
</feature>
<feature type="compositionally biased region" description="Low complexity" evidence="1">
    <location>
        <begin position="148"/>
        <end position="161"/>
    </location>
</feature>
<reference evidence="3" key="1">
    <citation type="journal article" date="2015" name="MBio">
        <title>Genome-Resolved Metagenomic Analysis Reveals Roles for Candidate Phyla and Other Microbial Community Members in Biogeochemical Transformations in Oil Reservoirs.</title>
        <authorList>
            <person name="Hu P."/>
            <person name="Tom L."/>
            <person name="Singh A."/>
            <person name="Thomas B.C."/>
            <person name="Baker B.J."/>
            <person name="Piceno Y.M."/>
            <person name="Andersen G.L."/>
            <person name="Banfield J.F."/>
        </authorList>
    </citation>
    <scope>NUCLEOTIDE SEQUENCE [LARGE SCALE GENOMIC DNA]</scope>
</reference>
<dbReference type="PATRIC" id="fig|2198.4.peg.1896"/>
<accession>A0A101GLT2</accession>
<dbReference type="Proteomes" id="UP000054323">
    <property type="component" value="Unassembled WGS sequence"/>
</dbReference>